<feature type="domain" description="UVR" evidence="8">
    <location>
        <begin position="221"/>
        <end position="256"/>
    </location>
</feature>
<dbReference type="PANTHER" id="PTHR30562:SF1">
    <property type="entry name" value="UVRABC SYSTEM PROTEIN C"/>
    <property type="match status" value="1"/>
</dbReference>
<dbReference type="InterPro" id="IPR010994">
    <property type="entry name" value="RuvA_2-like"/>
</dbReference>
<dbReference type="Pfam" id="PF22920">
    <property type="entry name" value="UvrC_RNaseH"/>
    <property type="match status" value="1"/>
</dbReference>
<sequence length="624" mass="72204">MIVSIVIYLSKIFEVNDMFDFEEELKKLPHVPGVYLMHDSGDHIIYVGKAIDLYNRVHQYFQTGYKKSPKIQKMVSHIAWFEYIVCGSEIEALVLECNLIKEHRPHYNTMLTDDKGYPYIRITVEEDYPRILYSHQMKRDHSKYFGPYTNSKAVKDIIELLKKLYHIRSCNKVLPRDMGLERPCLYHQIKQCMAPCQGYISKEDYNKNVQDAISFLNGNHGHVIRDLEKQMKELSEDMEFEQAAEIRDLIKSIHHIESTQRVGDTSADDRDVIAMATDLGNECVISIFFIRSGKMIGREHYHMSGVNAEAYSTIMESFLKQYYASTPYLPKEIIIEQQIEDYKVIEEYLSARRGSQVHIIVPQKGDKQKLLKLAKDNAFLVMNQDADKLKREKERTEGAANELAQLIGVSSARRLEAFDISHISGYHSVASMVVFENGRAKKNDYRKFKLRTIDGPDDYASMREVLTRRFTDERFNIYPDVLMMDGGRGQVNIALEVLDELGLNIPVCGMVKDDHHRTRGLYYNNKEIDFPANTQAFNMITRLQDEAHRFAIEYHRSLRSKSQIHSVLDDIEGIGPARRKALLAYFKDIDKIRAASIADLEIPQGMNKTAATAVYNFFHNDKQM</sequence>
<dbReference type="HAMAP" id="MF_00203">
    <property type="entry name" value="UvrC"/>
    <property type="match status" value="1"/>
</dbReference>
<evidence type="ECO:0000313" key="12">
    <source>
        <dbReference type="Proteomes" id="UP000660047"/>
    </source>
</evidence>
<proteinExistence type="inferred from homology"/>
<dbReference type="InterPro" id="IPR035901">
    <property type="entry name" value="GIY-YIG_endonuc_sf"/>
</dbReference>
<dbReference type="GO" id="GO:0003677">
    <property type="term" value="F:DNA binding"/>
    <property type="evidence" value="ECO:0007669"/>
    <property type="project" value="UniProtKB-UniRule"/>
</dbReference>
<dbReference type="Pfam" id="PF01541">
    <property type="entry name" value="GIY-YIG"/>
    <property type="match status" value="1"/>
</dbReference>
<dbReference type="InterPro" id="IPR038476">
    <property type="entry name" value="UvrC_RNase_H_dom_sf"/>
</dbReference>
<evidence type="ECO:0000259" key="9">
    <source>
        <dbReference type="PROSITE" id="PS50164"/>
    </source>
</evidence>
<keyword evidence="4 7" id="KW-0267">Excision nuclease</keyword>
<dbReference type="PANTHER" id="PTHR30562">
    <property type="entry name" value="UVRC/OXIDOREDUCTASE"/>
    <property type="match status" value="1"/>
</dbReference>
<dbReference type="PROSITE" id="PS50164">
    <property type="entry name" value="GIY_YIG"/>
    <property type="match status" value="1"/>
</dbReference>
<reference evidence="11" key="1">
    <citation type="submission" date="2020-06" db="EMBL/GenBank/DDBJ databases">
        <title>Characterization of fructooligosaccharide metabolism and fructooligosaccharide-degrading enzymes in human commensal butyrate producers.</title>
        <authorList>
            <person name="Tanno H."/>
            <person name="Fujii T."/>
            <person name="Hirano K."/>
            <person name="Maeno S."/>
            <person name="Tonozuka T."/>
            <person name="Sakamoto M."/>
            <person name="Ohkuma M."/>
            <person name="Tochio T."/>
            <person name="Endo A."/>
        </authorList>
    </citation>
    <scope>NUCLEOTIDE SEQUENCE</scope>
    <source>
        <strain evidence="11">JCM 31265</strain>
    </source>
</reference>
<comment type="subunit">
    <text evidence="7">Interacts with UvrB in an incision complex.</text>
</comment>
<evidence type="ECO:0000256" key="1">
    <source>
        <dbReference type="ARBA" id="ARBA00022490"/>
    </source>
</evidence>
<evidence type="ECO:0000259" key="8">
    <source>
        <dbReference type="PROSITE" id="PS50151"/>
    </source>
</evidence>
<comment type="similarity">
    <text evidence="7">Belongs to the UvrC family.</text>
</comment>
<dbReference type="InterPro" id="IPR004791">
    <property type="entry name" value="UvrC"/>
</dbReference>
<evidence type="ECO:0000256" key="7">
    <source>
        <dbReference type="HAMAP-Rule" id="MF_00203"/>
    </source>
</evidence>
<dbReference type="FunFam" id="3.40.1440.10:FF:000001">
    <property type="entry name" value="UvrABC system protein C"/>
    <property type="match status" value="1"/>
</dbReference>
<dbReference type="GO" id="GO:0009380">
    <property type="term" value="C:excinuclease repair complex"/>
    <property type="evidence" value="ECO:0007669"/>
    <property type="project" value="InterPro"/>
</dbReference>
<dbReference type="SUPFAM" id="SSF46600">
    <property type="entry name" value="C-terminal UvrC-binding domain of UvrB"/>
    <property type="match status" value="1"/>
</dbReference>
<keyword evidence="1 7" id="KW-0963">Cytoplasm</keyword>
<name>A0AAI9NY29_9FIRM</name>
<dbReference type="InterPro" id="IPR001943">
    <property type="entry name" value="UVR_dom"/>
</dbReference>
<dbReference type="GO" id="GO:0009432">
    <property type="term" value="P:SOS response"/>
    <property type="evidence" value="ECO:0007669"/>
    <property type="project" value="UniProtKB-UniRule"/>
</dbReference>
<dbReference type="Gene3D" id="4.10.860.10">
    <property type="entry name" value="UVR domain"/>
    <property type="match status" value="1"/>
</dbReference>
<protein>
    <recommendedName>
        <fullName evidence="7">UvrABC system protein C</fullName>
        <shortName evidence="7">Protein UvrC</shortName>
    </recommendedName>
    <alternativeName>
        <fullName evidence="7">Excinuclease ABC subunit C</fullName>
    </alternativeName>
</protein>
<dbReference type="GO" id="GO:0009381">
    <property type="term" value="F:excinuclease ABC activity"/>
    <property type="evidence" value="ECO:0007669"/>
    <property type="project" value="UniProtKB-UniRule"/>
</dbReference>
<comment type="caution">
    <text evidence="11">The sequence shown here is derived from an EMBL/GenBank/DDBJ whole genome shotgun (WGS) entry which is preliminary data.</text>
</comment>
<dbReference type="InterPro" id="IPR050066">
    <property type="entry name" value="UvrABC_protein_C"/>
</dbReference>
<feature type="domain" description="GIY-YIG" evidence="9">
    <location>
        <begin position="30"/>
        <end position="109"/>
    </location>
</feature>
<dbReference type="InterPro" id="IPR001162">
    <property type="entry name" value="UvrC_RNase_H_dom"/>
</dbReference>
<dbReference type="InterPro" id="IPR047296">
    <property type="entry name" value="GIY-YIG_UvrC_Cho"/>
</dbReference>
<keyword evidence="2 7" id="KW-0227">DNA damage</keyword>
<dbReference type="SMART" id="SM00465">
    <property type="entry name" value="GIYc"/>
    <property type="match status" value="1"/>
</dbReference>
<dbReference type="CDD" id="cd10434">
    <property type="entry name" value="GIY-YIG_UvrC_Cho"/>
    <property type="match status" value="1"/>
</dbReference>
<dbReference type="AlphaFoldDB" id="A0AAI9NY29"/>
<dbReference type="Gene3D" id="3.40.1440.10">
    <property type="entry name" value="GIY-YIG endonuclease"/>
    <property type="match status" value="1"/>
</dbReference>
<evidence type="ECO:0000256" key="2">
    <source>
        <dbReference type="ARBA" id="ARBA00022763"/>
    </source>
</evidence>
<feature type="domain" description="UvrC family homology region profile" evidence="10">
    <location>
        <begin position="285"/>
        <end position="498"/>
    </location>
</feature>
<evidence type="ECO:0000256" key="5">
    <source>
        <dbReference type="ARBA" id="ARBA00023204"/>
    </source>
</evidence>
<accession>A0AAI9NY29</accession>
<organism evidence="11 12">
    <name type="scientific">Coprococcus eutactus</name>
    <dbReference type="NCBI Taxonomy" id="33043"/>
    <lineage>
        <taxon>Bacteria</taxon>
        <taxon>Bacillati</taxon>
        <taxon>Bacillota</taxon>
        <taxon>Clostridia</taxon>
        <taxon>Lachnospirales</taxon>
        <taxon>Lachnospiraceae</taxon>
        <taxon>Coprococcus</taxon>
    </lineage>
</organism>
<dbReference type="EMBL" id="BLYL01000003">
    <property type="protein sequence ID" value="GFO93811.1"/>
    <property type="molecule type" value="Genomic_DNA"/>
</dbReference>
<dbReference type="Pfam" id="PF08459">
    <property type="entry name" value="UvrC_RNaseH_dom"/>
    <property type="match status" value="1"/>
</dbReference>
<evidence type="ECO:0000259" key="10">
    <source>
        <dbReference type="PROSITE" id="PS50165"/>
    </source>
</evidence>
<dbReference type="SUPFAM" id="SSF47781">
    <property type="entry name" value="RuvA domain 2-like"/>
    <property type="match status" value="1"/>
</dbReference>
<dbReference type="Gene3D" id="1.10.150.20">
    <property type="entry name" value="5' to 3' exonuclease, C-terminal subdomain"/>
    <property type="match status" value="1"/>
</dbReference>
<comment type="function">
    <text evidence="7">The UvrABC repair system catalyzes the recognition and processing of DNA lesions. UvrC both incises the 5' and 3' sides of the lesion. The N-terminal half is responsible for the 3' incision and the C-terminal half is responsible for the 5' incision.</text>
</comment>
<dbReference type="GO" id="GO:0006289">
    <property type="term" value="P:nucleotide-excision repair"/>
    <property type="evidence" value="ECO:0007669"/>
    <property type="project" value="UniProtKB-UniRule"/>
</dbReference>
<gene>
    <name evidence="7 11" type="primary">uvrC</name>
    <name evidence="11" type="ORF">COEU31_08570</name>
</gene>
<keyword evidence="6 7" id="KW-0742">SOS response</keyword>
<dbReference type="PROSITE" id="PS50151">
    <property type="entry name" value="UVR"/>
    <property type="match status" value="1"/>
</dbReference>
<keyword evidence="3 7" id="KW-0228">DNA excision</keyword>
<dbReference type="PROSITE" id="PS50165">
    <property type="entry name" value="UVRC"/>
    <property type="match status" value="1"/>
</dbReference>
<dbReference type="Pfam" id="PF14520">
    <property type="entry name" value="HHH_5"/>
    <property type="match status" value="1"/>
</dbReference>
<keyword evidence="5 7" id="KW-0234">DNA repair</keyword>
<dbReference type="SUPFAM" id="SSF82771">
    <property type="entry name" value="GIY-YIG endonuclease"/>
    <property type="match status" value="1"/>
</dbReference>
<dbReference type="NCBIfam" id="TIGR00194">
    <property type="entry name" value="uvrC"/>
    <property type="match status" value="1"/>
</dbReference>
<dbReference type="GO" id="GO:0005737">
    <property type="term" value="C:cytoplasm"/>
    <property type="evidence" value="ECO:0007669"/>
    <property type="project" value="UniProtKB-SubCell"/>
</dbReference>
<dbReference type="Proteomes" id="UP000660047">
    <property type="component" value="Unassembled WGS sequence"/>
</dbReference>
<dbReference type="InterPro" id="IPR000305">
    <property type="entry name" value="GIY-YIG_endonuc"/>
</dbReference>
<dbReference type="Pfam" id="PF02151">
    <property type="entry name" value="UVR"/>
    <property type="match status" value="1"/>
</dbReference>
<dbReference type="Gene3D" id="3.30.420.340">
    <property type="entry name" value="UvrC, RNAse H endonuclease domain"/>
    <property type="match status" value="1"/>
</dbReference>
<evidence type="ECO:0000256" key="6">
    <source>
        <dbReference type="ARBA" id="ARBA00023236"/>
    </source>
</evidence>
<comment type="subcellular location">
    <subcellularLocation>
        <location evidence="7">Cytoplasm</location>
    </subcellularLocation>
</comment>
<dbReference type="InterPro" id="IPR036876">
    <property type="entry name" value="UVR_dom_sf"/>
</dbReference>
<evidence type="ECO:0000256" key="4">
    <source>
        <dbReference type="ARBA" id="ARBA00022881"/>
    </source>
</evidence>
<evidence type="ECO:0000313" key="11">
    <source>
        <dbReference type="EMBL" id="GFO93811.1"/>
    </source>
</evidence>
<evidence type="ECO:0000256" key="3">
    <source>
        <dbReference type="ARBA" id="ARBA00022769"/>
    </source>
</evidence>